<comment type="caution">
    <text evidence="2">The sequence shown here is derived from an EMBL/GenBank/DDBJ whole genome shotgun (WGS) entry which is preliminary data.</text>
</comment>
<protein>
    <submittedName>
        <fullName evidence="2">Dinitrogenase iron-molybdenum cofactor</fullName>
    </submittedName>
</protein>
<dbReference type="PANTHER" id="PTHR42983">
    <property type="entry name" value="DINITROGENASE IRON-MOLYBDENUM COFACTOR PROTEIN-RELATED"/>
    <property type="match status" value="1"/>
</dbReference>
<dbReference type="SUPFAM" id="SSF53146">
    <property type="entry name" value="Nitrogenase accessory factor-like"/>
    <property type="match status" value="1"/>
</dbReference>
<proteinExistence type="predicted"/>
<dbReference type="InterPro" id="IPR033913">
    <property type="entry name" value="MTH1175_dom"/>
</dbReference>
<dbReference type="InterPro" id="IPR036105">
    <property type="entry name" value="DiNase_FeMo-co_biosyn_sf"/>
</dbReference>
<reference evidence="2 3" key="1">
    <citation type="submission" date="2017-02" db="EMBL/GenBank/DDBJ databases">
        <title>Delving into the versatile metabolic prowess of the omnipresent phylum Bacteroidetes.</title>
        <authorList>
            <person name="Nobu M.K."/>
            <person name="Mei R."/>
            <person name="Narihiro T."/>
            <person name="Kuroda K."/>
            <person name="Liu W.-T."/>
        </authorList>
    </citation>
    <scope>NUCLEOTIDE SEQUENCE [LARGE SCALE GENOMIC DNA]</scope>
    <source>
        <strain evidence="2">ADurb.Bin417</strain>
    </source>
</reference>
<dbReference type="CDD" id="cd00851">
    <property type="entry name" value="MTH1175"/>
    <property type="match status" value="1"/>
</dbReference>
<gene>
    <name evidence="2" type="ORF">BWY73_01546</name>
</gene>
<dbReference type="Gene3D" id="3.30.420.130">
    <property type="entry name" value="Dinitrogenase iron-molybdenum cofactor biosynthesis domain"/>
    <property type="match status" value="1"/>
</dbReference>
<name>A0A1V5M7M0_UNCT6</name>
<sequence>MKIVFTTSGDNLQAELDARFGRAPKFLVYDLEKEHYLVVDNQQNLQAAQGAGIQSAETVAKLGAGAVVTGHCGPKAFRVLKAAGIKIYNTDAATVAEALKRYRAGELTPAESADVEGHWS</sequence>
<dbReference type="EMBL" id="MWAK01000394">
    <property type="protein sequence ID" value="OPZ89228.1"/>
    <property type="molecule type" value="Genomic_DNA"/>
</dbReference>
<evidence type="ECO:0000313" key="3">
    <source>
        <dbReference type="Proteomes" id="UP000485484"/>
    </source>
</evidence>
<dbReference type="AlphaFoldDB" id="A0A1V5M7M0"/>
<organism evidence="2 3">
    <name type="scientific">candidate division TA06 bacterium ADurb.Bin417</name>
    <dbReference type="NCBI Taxonomy" id="1852828"/>
    <lineage>
        <taxon>Bacteria</taxon>
        <taxon>Bacteria division TA06</taxon>
    </lineage>
</organism>
<evidence type="ECO:0000259" key="1">
    <source>
        <dbReference type="Pfam" id="PF02579"/>
    </source>
</evidence>
<evidence type="ECO:0000313" key="2">
    <source>
        <dbReference type="EMBL" id="OPZ89228.1"/>
    </source>
</evidence>
<dbReference type="Pfam" id="PF02579">
    <property type="entry name" value="Nitro_FeMo-Co"/>
    <property type="match status" value="1"/>
</dbReference>
<dbReference type="Proteomes" id="UP000485484">
    <property type="component" value="Unassembled WGS sequence"/>
</dbReference>
<dbReference type="InterPro" id="IPR003731">
    <property type="entry name" value="Di-Nase_FeMo-co_biosynth"/>
</dbReference>
<dbReference type="PANTHER" id="PTHR42983:SF1">
    <property type="entry name" value="IRON-MOLYBDENUM PROTEIN"/>
    <property type="match status" value="1"/>
</dbReference>
<feature type="domain" description="Dinitrogenase iron-molybdenum cofactor biosynthesis" evidence="1">
    <location>
        <begin position="14"/>
        <end position="103"/>
    </location>
</feature>
<accession>A0A1V5M7M0</accession>